<organism evidence="2 3">
    <name type="scientific">Aphis glycines</name>
    <name type="common">Soybean aphid</name>
    <dbReference type="NCBI Taxonomy" id="307491"/>
    <lineage>
        <taxon>Eukaryota</taxon>
        <taxon>Metazoa</taxon>
        <taxon>Ecdysozoa</taxon>
        <taxon>Arthropoda</taxon>
        <taxon>Hexapoda</taxon>
        <taxon>Insecta</taxon>
        <taxon>Pterygota</taxon>
        <taxon>Neoptera</taxon>
        <taxon>Paraneoptera</taxon>
        <taxon>Hemiptera</taxon>
        <taxon>Sternorrhyncha</taxon>
        <taxon>Aphidomorpha</taxon>
        <taxon>Aphidoidea</taxon>
        <taxon>Aphididae</taxon>
        <taxon>Aphidini</taxon>
        <taxon>Aphis</taxon>
        <taxon>Aphis</taxon>
    </lineage>
</organism>
<feature type="transmembrane region" description="Helical" evidence="1">
    <location>
        <begin position="255"/>
        <end position="274"/>
    </location>
</feature>
<reference evidence="2 3" key="1">
    <citation type="submission" date="2019-08" db="EMBL/GenBank/DDBJ databases">
        <title>The genome of the soybean aphid Biotype 1, its phylome, world population structure and adaptation to the North American continent.</title>
        <authorList>
            <person name="Giordano R."/>
            <person name="Donthu R.K."/>
            <person name="Hernandez A.G."/>
            <person name="Wright C.L."/>
            <person name="Zimin A.V."/>
        </authorList>
    </citation>
    <scope>NUCLEOTIDE SEQUENCE [LARGE SCALE GENOMIC DNA]</scope>
    <source>
        <tissue evidence="2">Whole aphids</tissue>
    </source>
</reference>
<proteinExistence type="predicted"/>
<feature type="transmembrane region" description="Helical" evidence="1">
    <location>
        <begin position="59"/>
        <end position="78"/>
    </location>
</feature>
<sequence>PESLESLSTDSVEDIDDTKVLDLILCWNSTSVESFSVVEAGGIFIIGGKKTPELESSPLLLSLIFFIALNVLVSVWLLRCSCNDNLSSEEPGDEGFIPTPRFTSISFTMLSFVLDLILCWNSTSVESFSVVEAGGEVSILVPLDVTIGIFINGGKKTPEVESSPLLLSLIFFIALNVLVSVWLLRCSCNDILSSEEPGDEGFIPTPSVEDIDDTKVLDLILCWNSTSVESFSVVEAGGIFINGGKKTLELESSPLLLSLIFVIALNVLVSVWILRCSSNDNLSSEEPGDVGFIPPPDFTSISFTKLSFVSFLISVVEP</sequence>
<dbReference type="AlphaFoldDB" id="A0A6G0TQJ6"/>
<comment type="caution">
    <text evidence="2">The sequence shown here is derived from an EMBL/GenBank/DDBJ whole genome shotgun (WGS) entry which is preliminary data.</text>
</comment>
<feature type="non-terminal residue" evidence="2">
    <location>
        <position position="1"/>
    </location>
</feature>
<gene>
    <name evidence="2" type="ORF">AGLY_006912</name>
</gene>
<keyword evidence="1" id="KW-0472">Membrane</keyword>
<keyword evidence="1" id="KW-0812">Transmembrane</keyword>
<feature type="transmembrane region" description="Helical" evidence="1">
    <location>
        <begin position="165"/>
        <end position="184"/>
    </location>
</feature>
<dbReference type="Proteomes" id="UP000475862">
    <property type="component" value="Unassembled WGS sequence"/>
</dbReference>
<keyword evidence="3" id="KW-1185">Reference proteome</keyword>
<keyword evidence="1" id="KW-1133">Transmembrane helix</keyword>
<accession>A0A6G0TQJ6</accession>
<evidence type="ECO:0000256" key="1">
    <source>
        <dbReference type="SAM" id="Phobius"/>
    </source>
</evidence>
<evidence type="ECO:0000313" key="3">
    <source>
        <dbReference type="Proteomes" id="UP000475862"/>
    </source>
</evidence>
<name>A0A6G0TQJ6_APHGL</name>
<dbReference type="EMBL" id="VYZN01000020">
    <property type="protein sequence ID" value="KAE9536850.1"/>
    <property type="molecule type" value="Genomic_DNA"/>
</dbReference>
<protein>
    <submittedName>
        <fullName evidence="2">Uncharacterized protein</fullName>
    </submittedName>
</protein>
<evidence type="ECO:0000313" key="2">
    <source>
        <dbReference type="EMBL" id="KAE9536850.1"/>
    </source>
</evidence>